<organism evidence="14 15">
    <name type="scientific">Cavenderia fasciculata</name>
    <name type="common">Slime mold</name>
    <name type="synonym">Dictyostelium fasciculatum</name>
    <dbReference type="NCBI Taxonomy" id="261658"/>
    <lineage>
        <taxon>Eukaryota</taxon>
        <taxon>Amoebozoa</taxon>
        <taxon>Evosea</taxon>
        <taxon>Eumycetozoa</taxon>
        <taxon>Dictyostelia</taxon>
        <taxon>Acytosteliales</taxon>
        <taxon>Cavenderiaceae</taxon>
        <taxon>Cavenderia</taxon>
    </lineage>
</organism>
<dbReference type="GO" id="GO:0005737">
    <property type="term" value="C:cytoplasm"/>
    <property type="evidence" value="ECO:0007669"/>
    <property type="project" value="UniProtKB-SubCell"/>
</dbReference>
<dbReference type="Pfam" id="PF21016">
    <property type="entry name" value="RlmN_N"/>
    <property type="match status" value="1"/>
</dbReference>
<dbReference type="CDD" id="cd01335">
    <property type="entry name" value="Radical_SAM"/>
    <property type="match status" value="1"/>
</dbReference>
<dbReference type="GO" id="GO:0030488">
    <property type="term" value="P:tRNA methylation"/>
    <property type="evidence" value="ECO:0007669"/>
    <property type="project" value="InterPro"/>
</dbReference>
<dbReference type="GO" id="GO:0046872">
    <property type="term" value="F:metal ion binding"/>
    <property type="evidence" value="ECO:0007669"/>
    <property type="project" value="UniProtKB-KW"/>
</dbReference>
<keyword evidence="3" id="KW-0004">4Fe-4S</keyword>
<comment type="cofactor">
    <cofactor evidence="1">
        <name>[4Fe-4S] cluster</name>
        <dbReference type="ChEBI" id="CHEBI:49883"/>
    </cofactor>
</comment>
<dbReference type="InterPro" id="IPR007197">
    <property type="entry name" value="rSAM"/>
</dbReference>
<sequence>MLQFRNNRLLSIINKSTLSSSSYTSSIFSYCTCSSKKQQQTNDDSTTITSTTSLKTKKNLIGLSKEEIETQFETLGLEKYRAKQVWKWIYNKGTKNIDHIDNLSKKHRDILSEVYNIDHGVVNKDSLSIDGTRKLLVEFKGDEVETVFIPERNRGTLCISSQVGCTFQCTFCHTGTQKLVRNLTAGEIVSQVFTARSLMHDFGPTTNKRLLTNVVLMGQGEPLYNYRNVSKALKILTDGEGISISKSKITLSTSGVVPLIERLGQDFPGIGLAISLHASNNKTRSEIVPINQQWPIEELVQACINFTQKYTKDRITIEYVMLKGINDAKQDAYNLIQLASQFPSLINLIPFNPWPGTIYECTPIDQIESFARILERGGLKVTVRQPRGTDILAACGQLVSSSQKKKGIIIPEQEGEVIKKDLPLKSSYLNNV</sequence>
<keyword evidence="11" id="KW-0408">Iron</keyword>
<dbReference type="InterPro" id="IPR027492">
    <property type="entry name" value="RNA_MTrfase_RlmN"/>
</dbReference>
<evidence type="ECO:0000313" key="14">
    <source>
        <dbReference type="EMBL" id="EGG15021.1"/>
    </source>
</evidence>
<dbReference type="RefSeq" id="XP_004351741.1">
    <property type="nucleotide sequence ID" value="XM_004351689.1"/>
</dbReference>
<proteinExistence type="inferred from homology"/>
<dbReference type="OrthoDB" id="538249at2759"/>
<name>F4QAW2_CACFS</name>
<dbReference type="AlphaFoldDB" id="F4QAW2"/>
<dbReference type="SUPFAM" id="SSF102114">
    <property type="entry name" value="Radical SAM enzymes"/>
    <property type="match status" value="1"/>
</dbReference>
<dbReference type="GO" id="GO:0051539">
    <property type="term" value="F:4 iron, 4 sulfur cluster binding"/>
    <property type="evidence" value="ECO:0007669"/>
    <property type="project" value="UniProtKB-KW"/>
</dbReference>
<comment type="subcellular location">
    <subcellularLocation>
        <location evidence="2">Cytoplasm</location>
    </subcellularLocation>
</comment>
<dbReference type="Pfam" id="PF04055">
    <property type="entry name" value="Radical_SAM"/>
    <property type="match status" value="1"/>
</dbReference>
<dbReference type="InterPro" id="IPR048641">
    <property type="entry name" value="RlmN_N"/>
</dbReference>
<dbReference type="InterPro" id="IPR040072">
    <property type="entry name" value="Methyltransferase_A"/>
</dbReference>
<dbReference type="InterPro" id="IPR058240">
    <property type="entry name" value="rSAM_sf"/>
</dbReference>
<evidence type="ECO:0000256" key="11">
    <source>
        <dbReference type="ARBA" id="ARBA00023004"/>
    </source>
</evidence>
<evidence type="ECO:0000256" key="2">
    <source>
        <dbReference type="ARBA" id="ARBA00004496"/>
    </source>
</evidence>
<dbReference type="EMBL" id="GL883026">
    <property type="protein sequence ID" value="EGG15021.1"/>
    <property type="molecule type" value="Genomic_DNA"/>
</dbReference>
<reference evidence="15" key="1">
    <citation type="journal article" date="2011" name="Genome Res.">
        <title>Phylogeny-wide analysis of social amoeba genomes highlights ancient origins for complex intercellular communication.</title>
        <authorList>
            <person name="Heidel A.J."/>
            <person name="Lawal H.M."/>
            <person name="Felder M."/>
            <person name="Schilde C."/>
            <person name="Helps N.R."/>
            <person name="Tunggal B."/>
            <person name="Rivero F."/>
            <person name="John U."/>
            <person name="Schleicher M."/>
            <person name="Eichinger L."/>
            <person name="Platzer M."/>
            <person name="Noegel A.A."/>
            <person name="Schaap P."/>
            <person name="Gloeckner G."/>
        </authorList>
    </citation>
    <scope>NUCLEOTIDE SEQUENCE [LARGE SCALE GENOMIC DNA]</scope>
    <source>
        <strain evidence="15">SH3</strain>
    </source>
</reference>
<dbReference type="KEGG" id="dfa:DFA_09843"/>
<dbReference type="Gene3D" id="3.20.20.70">
    <property type="entry name" value="Aldolase class I"/>
    <property type="match status" value="1"/>
</dbReference>
<evidence type="ECO:0000313" key="15">
    <source>
        <dbReference type="Proteomes" id="UP000007797"/>
    </source>
</evidence>
<keyword evidence="5" id="KW-0698">rRNA processing</keyword>
<dbReference type="GO" id="GO:0070475">
    <property type="term" value="P:rRNA base methylation"/>
    <property type="evidence" value="ECO:0007669"/>
    <property type="project" value="InterPro"/>
</dbReference>
<dbReference type="HAMAP" id="MF_01849">
    <property type="entry name" value="RNA_methyltr_RlmN"/>
    <property type="match status" value="1"/>
</dbReference>
<dbReference type="PANTHER" id="PTHR30544:SF5">
    <property type="entry name" value="RADICAL SAM CORE DOMAIN-CONTAINING PROTEIN"/>
    <property type="match status" value="1"/>
</dbReference>
<dbReference type="FunFam" id="3.20.20.70:FF:000014">
    <property type="entry name" value="Probable dual-specificity RNA methyltransferase RlmN"/>
    <property type="match status" value="1"/>
</dbReference>
<dbReference type="PROSITE" id="PS51918">
    <property type="entry name" value="RADICAL_SAM"/>
    <property type="match status" value="1"/>
</dbReference>
<feature type="domain" description="Radical SAM core" evidence="13">
    <location>
        <begin position="151"/>
        <end position="390"/>
    </location>
</feature>
<evidence type="ECO:0000256" key="3">
    <source>
        <dbReference type="ARBA" id="ARBA00022485"/>
    </source>
</evidence>
<keyword evidence="8" id="KW-0949">S-adenosyl-L-methionine</keyword>
<dbReference type="PIRSF" id="PIRSF006004">
    <property type="entry name" value="CHP00048"/>
    <property type="match status" value="1"/>
</dbReference>
<accession>F4QAW2</accession>
<dbReference type="SFLD" id="SFLDF00275">
    <property type="entry name" value="adenosine_C2_methyltransferase"/>
    <property type="match status" value="1"/>
</dbReference>
<gene>
    <name evidence="14" type="ORF">DFA_09843</name>
</gene>
<evidence type="ECO:0000256" key="5">
    <source>
        <dbReference type="ARBA" id="ARBA00022552"/>
    </source>
</evidence>
<keyword evidence="12" id="KW-0411">Iron-sulfur</keyword>
<dbReference type="STRING" id="1054147.F4QAW2"/>
<dbReference type="GeneID" id="14867756"/>
<evidence type="ECO:0000256" key="7">
    <source>
        <dbReference type="ARBA" id="ARBA00022679"/>
    </source>
</evidence>
<dbReference type="InterPro" id="IPR013785">
    <property type="entry name" value="Aldolase_TIM"/>
</dbReference>
<dbReference type="SFLD" id="SFLDG01062">
    <property type="entry name" value="methyltransferase_(Class_A)"/>
    <property type="match status" value="1"/>
</dbReference>
<dbReference type="OMA" id="RHITFEY"/>
<keyword evidence="9" id="KW-0819">tRNA processing</keyword>
<evidence type="ECO:0000256" key="6">
    <source>
        <dbReference type="ARBA" id="ARBA00022603"/>
    </source>
</evidence>
<evidence type="ECO:0000256" key="12">
    <source>
        <dbReference type="ARBA" id="ARBA00023014"/>
    </source>
</evidence>
<evidence type="ECO:0000256" key="1">
    <source>
        <dbReference type="ARBA" id="ARBA00001966"/>
    </source>
</evidence>
<dbReference type="NCBIfam" id="TIGR00048">
    <property type="entry name" value="rRNA_mod_RlmN"/>
    <property type="match status" value="1"/>
</dbReference>
<keyword evidence="10" id="KW-0479">Metal-binding</keyword>
<evidence type="ECO:0000256" key="9">
    <source>
        <dbReference type="ARBA" id="ARBA00022694"/>
    </source>
</evidence>
<keyword evidence="6 14" id="KW-0489">Methyltransferase</keyword>
<evidence type="ECO:0000256" key="4">
    <source>
        <dbReference type="ARBA" id="ARBA00022490"/>
    </source>
</evidence>
<dbReference type="PANTHER" id="PTHR30544">
    <property type="entry name" value="23S RRNA METHYLTRANSFERASE"/>
    <property type="match status" value="1"/>
</dbReference>
<dbReference type="InterPro" id="IPR004383">
    <property type="entry name" value="rRNA_lsu_MTrfase_RlmN/Cfr"/>
</dbReference>
<dbReference type="SFLD" id="SFLDS00029">
    <property type="entry name" value="Radical_SAM"/>
    <property type="match status" value="1"/>
</dbReference>
<protein>
    <submittedName>
        <fullName evidence="14">Ribosomal RNA large subunit methyltransferase N</fullName>
    </submittedName>
</protein>
<evidence type="ECO:0000256" key="8">
    <source>
        <dbReference type="ARBA" id="ARBA00022691"/>
    </source>
</evidence>
<evidence type="ECO:0000259" key="13">
    <source>
        <dbReference type="PROSITE" id="PS51918"/>
    </source>
</evidence>
<keyword evidence="15" id="KW-1185">Reference proteome</keyword>
<dbReference type="Gene3D" id="1.10.150.530">
    <property type="match status" value="1"/>
</dbReference>
<dbReference type="Proteomes" id="UP000007797">
    <property type="component" value="Unassembled WGS sequence"/>
</dbReference>
<keyword evidence="4" id="KW-0963">Cytoplasm</keyword>
<evidence type="ECO:0000256" key="10">
    <source>
        <dbReference type="ARBA" id="ARBA00022723"/>
    </source>
</evidence>
<dbReference type="GO" id="GO:0008173">
    <property type="term" value="F:RNA methyltransferase activity"/>
    <property type="evidence" value="ECO:0007669"/>
    <property type="project" value="InterPro"/>
</dbReference>
<keyword evidence="7" id="KW-0808">Transferase</keyword>